<dbReference type="EMBL" id="AAVO02000054">
    <property type="protein sequence ID" value="EDM85220.1"/>
    <property type="molecule type" value="Genomic_DNA"/>
</dbReference>
<dbReference type="eggNOG" id="ENOG5033HT4">
    <property type="taxonomic scope" value="Bacteria"/>
</dbReference>
<dbReference type="HOGENOM" id="CLU_3150054_0_0_9"/>
<dbReference type="Proteomes" id="UP000006002">
    <property type="component" value="Unassembled WGS sequence"/>
</dbReference>
<reference evidence="2 3" key="1">
    <citation type="submission" date="2007-03" db="EMBL/GenBank/DDBJ databases">
        <authorList>
            <person name="Fulton L."/>
            <person name="Clifton S."/>
            <person name="Fulton B."/>
            <person name="Xu J."/>
            <person name="Minx P."/>
            <person name="Pepin K.H."/>
            <person name="Johnson M."/>
            <person name="Thiruvilangam P."/>
            <person name="Bhonagiri V."/>
            <person name="Nash W.E."/>
            <person name="Mardis E.R."/>
            <person name="Wilson R.K."/>
        </authorList>
    </citation>
    <scope>NUCLEOTIDE SEQUENCE [LARGE SCALE GENOMIC DNA]</scope>
    <source>
        <strain evidence="2 3">ATCC 29174</strain>
    </source>
</reference>
<organism evidence="2 3">
    <name type="scientific">Blautia obeum ATCC 29174</name>
    <dbReference type="NCBI Taxonomy" id="411459"/>
    <lineage>
        <taxon>Bacteria</taxon>
        <taxon>Bacillati</taxon>
        <taxon>Bacillota</taxon>
        <taxon>Clostridia</taxon>
        <taxon>Lachnospirales</taxon>
        <taxon>Lachnospiraceae</taxon>
        <taxon>Blautia</taxon>
    </lineage>
</organism>
<evidence type="ECO:0000313" key="3">
    <source>
        <dbReference type="Proteomes" id="UP000006002"/>
    </source>
</evidence>
<accession>A5ZYU6</accession>
<name>A5ZYU6_9FIRM</name>
<evidence type="ECO:0000313" key="2">
    <source>
        <dbReference type="EMBL" id="EDM85220.1"/>
    </source>
</evidence>
<gene>
    <name evidence="2" type="ORF">RUMOBE_04219</name>
</gene>
<protein>
    <submittedName>
        <fullName evidence="2">Uncharacterized protein</fullName>
    </submittedName>
</protein>
<feature type="region of interest" description="Disordered" evidence="1">
    <location>
        <begin position="1"/>
        <end position="21"/>
    </location>
</feature>
<reference evidence="2 3" key="2">
    <citation type="submission" date="2007-04" db="EMBL/GenBank/DDBJ databases">
        <title>Draft genome sequence of Ruminococcus obeum (ATCC 29174).</title>
        <authorList>
            <person name="Sudarsanam P."/>
            <person name="Ley R."/>
            <person name="Guruge J."/>
            <person name="Turnbaugh P.J."/>
            <person name="Mahowald M."/>
            <person name="Liep D."/>
            <person name="Gordon J."/>
        </authorList>
    </citation>
    <scope>NUCLEOTIDE SEQUENCE [LARGE SCALE GENOMIC DNA]</scope>
    <source>
        <strain evidence="2 3">ATCC 29174</strain>
    </source>
</reference>
<sequence>MQFGVFDTAQTPTGGSSGEYCTMGETLMQRRRVKEEVSRYVNFYQQGR</sequence>
<dbReference type="AlphaFoldDB" id="A5ZYU6"/>
<evidence type="ECO:0000256" key="1">
    <source>
        <dbReference type="SAM" id="MobiDB-lite"/>
    </source>
</evidence>
<comment type="caution">
    <text evidence="2">The sequence shown here is derived from an EMBL/GenBank/DDBJ whole genome shotgun (WGS) entry which is preliminary data.</text>
</comment>
<proteinExistence type="predicted"/>